<evidence type="ECO:0008006" key="5">
    <source>
        <dbReference type="Google" id="ProtNLM"/>
    </source>
</evidence>
<protein>
    <recommendedName>
        <fullName evidence="5">Ring-like domain-containing protein</fullName>
    </recommendedName>
</protein>
<accession>A0AAN6WW78</accession>
<sequence>MAPHLPWLSKGKLKTQKQSAPITTPSEDGVSPLTSNEDLTKSSAGKANAKKPPPGTPLLNDDDERFLERLLSHDVDVQLEEEGPRPPLPPRTKTPDLVWDSETESFHLFDTLAPNPNDRALVLANQNTKPDDPSSEPAPPSPSDAPKDAPELATKDKKSRLSRLFSRSKKPPSDSSPANLAVPGTEDKSEEKEWADLTRILDKLSLSTSSDPSSPSKVSALSSEAKDLLVKPFLQILKDLANGVPTAADDLVQLLDGRNDVLSKNFSKLPSSLQKLVTQLPKKLTSTLAPEILAAAAEAQGKTAAGGDVKSAAKSFLPRSLNDLVLTPALIKTMLKAIVNALKTRFPAFMGTAVGVNMLWSLAVFLLLFVLWYCHKRGKEEREKREGEEGEGEGEVKAEEVVETVLQGARAEGEGQQGQGQEGSQQLVIVSPPEEITTGTGTGQVTETK</sequence>
<keyword evidence="4" id="KW-1185">Reference proteome</keyword>
<feature type="compositionally biased region" description="Basic and acidic residues" evidence="1">
    <location>
        <begin position="66"/>
        <end position="76"/>
    </location>
</feature>
<evidence type="ECO:0000313" key="4">
    <source>
        <dbReference type="Proteomes" id="UP001302126"/>
    </source>
</evidence>
<feature type="region of interest" description="Disordered" evidence="1">
    <location>
        <begin position="1"/>
        <end position="192"/>
    </location>
</feature>
<name>A0AAN6WW78_9PEZI</name>
<keyword evidence="2" id="KW-0472">Membrane</keyword>
<keyword evidence="2" id="KW-0812">Transmembrane</keyword>
<feature type="region of interest" description="Disordered" evidence="1">
    <location>
        <begin position="407"/>
        <end position="449"/>
    </location>
</feature>
<organism evidence="3 4">
    <name type="scientific">Podospora australis</name>
    <dbReference type="NCBI Taxonomy" id="1536484"/>
    <lineage>
        <taxon>Eukaryota</taxon>
        <taxon>Fungi</taxon>
        <taxon>Dikarya</taxon>
        <taxon>Ascomycota</taxon>
        <taxon>Pezizomycotina</taxon>
        <taxon>Sordariomycetes</taxon>
        <taxon>Sordariomycetidae</taxon>
        <taxon>Sordariales</taxon>
        <taxon>Podosporaceae</taxon>
        <taxon>Podospora</taxon>
    </lineage>
</organism>
<evidence type="ECO:0000256" key="2">
    <source>
        <dbReference type="SAM" id="Phobius"/>
    </source>
</evidence>
<feature type="compositionally biased region" description="Basic and acidic residues" evidence="1">
    <location>
        <begin position="145"/>
        <end position="156"/>
    </location>
</feature>
<evidence type="ECO:0000256" key="1">
    <source>
        <dbReference type="SAM" id="MobiDB-lite"/>
    </source>
</evidence>
<dbReference type="EMBL" id="MU864377">
    <property type="protein sequence ID" value="KAK4189314.1"/>
    <property type="molecule type" value="Genomic_DNA"/>
</dbReference>
<proteinExistence type="predicted"/>
<reference evidence="3" key="1">
    <citation type="journal article" date="2023" name="Mol. Phylogenet. Evol.">
        <title>Genome-scale phylogeny and comparative genomics of the fungal order Sordariales.</title>
        <authorList>
            <person name="Hensen N."/>
            <person name="Bonometti L."/>
            <person name="Westerberg I."/>
            <person name="Brannstrom I.O."/>
            <person name="Guillou S."/>
            <person name="Cros-Aarteil S."/>
            <person name="Calhoun S."/>
            <person name="Haridas S."/>
            <person name="Kuo A."/>
            <person name="Mondo S."/>
            <person name="Pangilinan J."/>
            <person name="Riley R."/>
            <person name="LaButti K."/>
            <person name="Andreopoulos B."/>
            <person name="Lipzen A."/>
            <person name="Chen C."/>
            <person name="Yan M."/>
            <person name="Daum C."/>
            <person name="Ng V."/>
            <person name="Clum A."/>
            <person name="Steindorff A."/>
            <person name="Ohm R.A."/>
            <person name="Martin F."/>
            <person name="Silar P."/>
            <person name="Natvig D.O."/>
            <person name="Lalanne C."/>
            <person name="Gautier V."/>
            <person name="Ament-Velasquez S.L."/>
            <person name="Kruys A."/>
            <person name="Hutchinson M.I."/>
            <person name="Powell A.J."/>
            <person name="Barry K."/>
            <person name="Miller A.N."/>
            <person name="Grigoriev I.V."/>
            <person name="Debuchy R."/>
            <person name="Gladieux P."/>
            <person name="Hiltunen Thoren M."/>
            <person name="Johannesson H."/>
        </authorList>
    </citation>
    <scope>NUCLEOTIDE SEQUENCE</scope>
    <source>
        <strain evidence="3">PSN309</strain>
    </source>
</reference>
<feature type="region of interest" description="Disordered" evidence="1">
    <location>
        <begin position="380"/>
        <end position="399"/>
    </location>
</feature>
<feature type="compositionally biased region" description="Low complexity" evidence="1">
    <location>
        <begin position="434"/>
        <end position="449"/>
    </location>
</feature>
<dbReference type="AlphaFoldDB" id="A0AAN6WW78"/>
<feature type="transmembrane region" description="Helical" evidence="2">
    <location>
        <begin position="348"/>
        <end position="374"/>
    </location>
</feature>
<evidence type="ECO:0000313" key="3">
    <source>
        <dbReference type="EMBL" id="KAK4189314.1"/>
    </source>
</evidence>
<dbReference type="Proteomes" id="UP001302126">
    <property type="component" value="Unassembled WGS sequence"/>
</dbReference>
<gene>
    <name evidence="3" type="ORF">QBC35DRAFT_150060</name>
</gene>
<feature type="compositionally biased region" description="Polar residues" evidence="1">
    <location>
        <begin position="16"/>
        <end position="45"/>
    </location>
</feature>
<feature type="compositionally biased region" description="Basic residues" evidence="1">
    <location>
        <begin position="157"/>
        <end position="170"/>
    </location>
</feature>
<reference evidence="3" key="2">
    <citation type="submission" date="2023-05" db="EMBL/GenBank/DDBJ databases">
        <authorList>
            <consortium name="Lawrence Berkeley National Laboratory"/>
            <person name="Steindorff A."/>
            <person name="Hensen N."/>
            <person name="Bonometti L."/>
            <person name="Westerberg I."/>
            <person name="Brannstrom I.O."/>
            <person name="Guillou S."/>
            <person name="Cros-Aarteil S."/>
            <person name="Calhoun S."/>
            <person name="Haridas S."/>
            <person name="Kuo A."/>
            <person name="Mondo S."/>
            <person name="Pangilinan J."/>
            <person name="Riley R."/>
            <person name="Labutti K."/>
            <person name="Andreopoulos B."/>
            <person name="Lipzen A."/>
            <person name="Chen C."/>
            <person name="Yanf M."/>
            <person name="Daum C."/>
            <person name="Ng V."/>
            <person name="Clum A."/>
            <person name="Ohm R."/>
            <person name="Martin F."/>
            <person name="Silar P."/>
            <person name="Natvig D."/>
            <person name="Lalanne C."/>
            <person name="Gautier V."/>
            <person name="Ament-Velasquez S.L."/>
            <person name="Kruys A."/>
            <person name="Hutchinson M.I."/>
            <person name="Powell A.J."/>
            <person name="Barry K."/>
            <person name="Miller A.N."/>
            <person name="Grigoriev I.V."/>
            <person name="Debuchy R."/>
            <person name="Gladieux P."/>
            <person name="Thoren M.H."/>
            <person name="Johannesson H."/>
        </authorList>
    </citation>
    <scope>NUCLEOTIDE SEQUENCE</scope>
    <source>
        <strain evidence="3">PSN309</strain>
    </source>
</reference>
<keyword evidence="2" id="KW-1133">Transmembrane helix</keyword>
<comment type="caution">
    <text evidence="3">The sequence shown here is derived from an EMBL/GenBank/DDBJ whole genome shotgun (WGS) entry which is preliminary data.</text>
</comment>